<evidence type="ECO:0000313" key="3">
    <source>
        <dbReference type="Proteomes" id="UP000182241"/>
    </source>
</evidence>
<dbReference type="EMBL" id="FNSA01000003">
    <property type="protein sequence ID" value="SEC97355.1"/>
    <property type="molecule type" value="Genomic_DNA"/>
</dbReference>
<evidence type="ECO:0000259" key="1">
    <source>
        <dbReference type="Pfam" id="PF11716"/>
    </source>
</evidence>
<protein>
    <submittedName>
        <fullName evidence="2">TIGR03083 family protein</fullName>
    </submittedName>
</protein>
<reference evidence="3" key="1">
    <citation type="submission" date="2016-10" db="EMBL/GenBank/DDBJ databases">
        <authorList>
            <person name="Varghese N."/>
            <person name="Submissions S."/>
        </authorList>
    </citation>
    <scope>NUCLEOTIDE SEQUENCE [LARGE SCALE GENOMIC DNA]</scope>
    <source>
        <strain evidence="3">DSM 44234</strain>
    </source>
</reference>
<dbReference type="InterPro" id="IPR024344">
    <property type="entry name" value="MDMPI_metal-binding"/>
</dbReference>
<sequence>MAASERDLWPLIFAERAALAEDLAALAHERWDTPSLCAGLTVREVLAHLTAGASDNPLVWFAGVLRHRFDFDANVAQRLAKRLGDRPADTLEQFRAVRTSRTKAPIPVGAMLGEIVVHGEDIRRPLGIVRAHPAEVLERVAGFYAGSDLMLPSATRARDLRLRAVDGSFDVGSGPEVTGPLIALIMALTGRDDYLAELGGPGLAEFAAR</sequence>
<gene>
    <name evidence="2" type="ORF">SAMN04489793_3676</name>
</gene>
<dbReference type="Proteomes" id="UP000182241">
    <property type="component" value="Unassembled WGS sequence"/>
</dbReference>
<keyword evidence="3" id="KW-1185">Reference proteome</keyword>
<dbReference type="InterPro" id="IPR017517">
    <property type="entry name" value="Maleyloyr_isom"/>
</dbReference>
<dbReference type="NCBIfam" id="TIGR03083">
    <property type="entry name" value="maleylpyruvate isomerase family mycothiol-dependent enzyme"/>
    <property type="match status" value="1"/>
</dbReference>
<proteinExistence type="predicted"/>
<dbReference type="InterPro" id="IPR034660">
    <property type="entry name" value="DinB/YfiT-like"/>
</dbReference>
<feature type="domain" description="Mycothiol-dependent maleylpyruvate isomerase metal-binding" evidence="1">
    <location>
        <begin position="14"/>
        <end position="104"/>
    </location>
</feature>
<dbReference type="OrthoDB" id="5178565at2"/>
<dbReference type="SUPFAM" id="SSF109854">
    <property type="entry name" value="DinB/YfiT-like putative metalloenzymes"/>
    <property type="match status" value="1"/>
</dbReference>
<dbReference type="GO" id="GO:0046872">
    <property type="term" value="F:metal ion binding"/>
    <property type="evidence" value="ECO:0007669"/>
    <property type="project" value="InterPro"/>
</dbReference>
<organism evidence="2 3">
    <name type="scientific">Tsukamurella tyrosinosolvens</name>
    <dbReference type="NCBI Taxonomy" id="57704"/>
    <lineage>
        <taxon>Bacteria</taxon>
        <taxon>Bacillati</taxon>
        <taxon>Actinomycetota</taxon>
        <taxon>Actinomycetes</taxon>
        <taxon>Mycobacteriales</taxon>
        <taxon>Tsukamurellaceae</taxon>
        <taxon>Tsukamurella</taxon>
    </lineage>
</organism>
<evidence type="ECO:0000313" key="2">
    <source>
        <dbReference type="EMBL" id="SEC97355.1"/>
    </source>
</evidence>
<name>A0A1H4WVV8_TSUTY</name>
<dbReference type="Pfam" id="PF11716">
    <property type="entry name" value="MDMPI_N"/>
    <property type="match status" value="1"/>
</dbReference>
<dbReference type="Gene3D" id="1.20.120.450">
    <property type="entry name" value="dinb family like domain"/>
    <property type="match status" value="1"/>
</dbReference>
<dbReference type="RefSeq" id="WP_068738998.1">
    <property type="nucleotide sequence ID" value="NZ_CBDRGN010000003.1"/>
</dbReference>
<dbReference type="AlphaFoldDB" id="A0A1H4WVV8"/>
<accession>A0A1H4WVV8</accession>